<proteinExistence type="predicted"/>
<organism evidence="2 3">
    <name type="scientific">Plasmodium vivax</name>
    <name type="common">malaria parasite P. vivax</name>
    <dbReference type="NCBI Taxonomy" id="5855"/>
    <lineage>
        <taxon>Eukaryota</taxon>
        <taxon>Sar</taxon>
        <taxon>Alveolata</taxon>
        <taxon>Apicomplexa</taxon>
        <taxon>Aconoidasida</taxon>
        <taxon>Haemosporida</taxon>
        <taxon>Plasmodiidae</taxon>
        <taxon>Plasmodium</taxon>
        <taxon>Plasmodium (Plasmodium)</taxon>
    </lineage>
</organism>
<evidence type="ECO:0000256" key="1">
    <source>
        <dbReference type="SAM" id="Phobius"/>
    </source>
</evidence>
<dbReference type="Proteomes" id="UP000779233">
    <property type="component" value="Unassembled WGS sequence"/>
</dbReference>
<evidence type="ECO:0000313" key="2">
    <source>
        <dbReference type="EMBL" id="CAG9480084.1"/>
    </source>
</evidence>
<name>A0A8S4HCX4_PLAVI</name>
<reference evidence="2" key="1">
    <citation type="submission" date="2021-09" db="EMBL/GenBank/DDBJ databases">
        <authorList>
            <consortium name="Pathogen Informatics"/>
        </authorList>
    </citation>
    <scope>NUCLEOTIDE SEQUENCE</scope>
    <source>
        <strain evidence="2">PvW1</strain>
    </source>
</reference>
<dbReference type="AlphaFoldDB" id="A0A8S4HCX4"/>
<keyword evidence="1" id="KW-0812">Transmembrane</keyword>
<dbReference type="InterPro" id="IPR008780">
    <property type="entry name" value="Plasmodium_Vir"/>
</dbReference>
<dbReference type="Pfam" id="PF05795">
    <property type="entry name" value="Plasmodium_Vir"/>
    <property type="match status" value="2"/>
</dbReference>
<comment type="caution">
    <text evidence="2">The sequence shown here is derived from an EMBL/GenBank/DDBJ whole genome shotgun (WGS) entry which is preliminary data.</text>
</comment>
<keyword evidence="1" id="KW-1133">Transmembrane helix</keyword>
<dbReference type="VEuPathDB" id="PlasmoDB:PVPAM_020025400"/>
<sequence length="293" mass="35042">MRKNIYNFTSNFEEYQKILETPIAEMSHEGSSRNCYIDKSSLKMYTNNFTEDICAKALNYLGKIEEKKNDQQYIEDGCKYFFYWLQVEVIKEETVDLNILNLYKEVLNKYEDIANNYELPKYLNIISEHNIQKFIDMVDMYKNFYDFIKNKVEHGKDKCDYANKCVSLYEKNIKVCKEGSDYDFCYELDKFRDEYNKHMEKNEQCENLQKILPSYRTHDPVVITSIPCVIILVTCFFFFLYKFSPLGSCLLNRINKKKRISNNIDYETQNLSHISKGTYKNNNRQYNIAYISS</sequence>
<dbReference type="EMBL" id="CAJZCX010000010">
    <property type="protein sequence ID" value="CAG9480084.1"/>
    <property type="molecule type" value="Genomic_DNA"/>
</dbReference>
<accession>A0A8S4HCX4</accession>
<evidence type="ECO:0000313" key="3">
    <source>
        <dbReference type="Proteomes" id="UP000779233"/>
    </source>
</evidence>
<keyword evidence="1" id="KW-0472">Membrane</keyword>
<feature type="transmembrane region" description="Helical" evidence="1">
    <location>
        <begin position="221"/>
        <end position="241"/>
    </location>
</feature>
<protein>
    <submittedName>
        <fullName evidence="2">(malaria parasite P. vivax) hypothetical protein</fullName>
    </submittedName>
</protein>
<gene>
    <name evidence="2" type="ORF">PVW1_050042000</name>
</gene>